<gene>
    <name evidence="1" type="ORF">Psi02_62920</name>
</gene>
<reference evidence="1" key="1">
    <citation type="submission" date="2021-01" db="EMBL/GenBank/DDBJ databases">
        <title>Whole genome shotgun sequence of Planotetraspora silvatica NBRC 100141.</title>
        <authorList>
            <person name="Komaki H."/>
            <person name="Tamura T."/>
        </authorList>
    </citation>
    <scope>NUCLEOTIDE SEQUENCE</scope>
    <source>
        <strain evidence="1">NBRC 100141</strain>
    </source>
</reference>
<organism evidence="1 2">
    <name type="scientific">Planotetraspora silvatica</name>
    <dbReference type="NCBI Taxonomy" id="234614"/>
    <lineage>
        <taxon>Bacteria</taxon>
        <taxon>Bacillati</taxon>
        <taxon>Actinomycetota</taxon>
        <taxon>Actinomycetes</taxon>
        <taxon>Streptosporangiales</taxon>
        <taxon>Streptosporangiaceae</taxon>
        <taxon>Planotetraspora</taxon>
    </lineage>
</organism>
<dbReference type="AlphaFoldDB" id="A0A8J3UR87"/>
<dbReference type="Proteomes" id="UP000644610">
    <property type="component" value="Unassembled WGS sequence"/>
</dbReference>
<evidence type="ECO:0000313" key="1">
    <source>
        <dbReference type="EMBL" id="GII49868.1"/>
    </source>
</evidence>
<evidence type="ECO:0000313" key="2">
    <source>
        <dbReference type="Proteomes" id="UP000644610"/>
    </source>
</evidence>
<keyword evidence="2" id="KW-1185">Reference proteome</keyword>
<comment type="caution">
    <text evidence="1">The sequence shown here is derived from an EMBL/GenBank/DDBJ whole genome shotgun (WGS) entry which is preliminary data.</text>
</comment>
<protein>
    <submittedName>
        <fullName evidence="1">Uncharacterized protein</fullName>
    </submittedName>
</protein>
<proteinExistence type="predicted"/>
<name>A0A8J3UR87_9ACTN</name>
<sequence>MFALWTWADGAVGPAPPVGDVQTVPLVVPTPDLGGLKVSDVDCVLIEPDRLVAVPLDSPGRSVDAAAISCRSASRSSARACSQRLPIRG</sequence>
<dbReference type="EMBL" id="BOOQ01000046">
    <property type="protein sequence ID" value="GII49868.1"/>
    <property type="molecule type" value="Genomic_DNA"/>
</dbReference>
<accession>A0A8J3UR87</accession>